<dbReference type="RefSeq" id="WP_007039867.1">
    <property type="nucleotide sequence ID" value="NZ_AFWT01000006.1"/>
</dbReference>
<accession>G2DYP0</accession>
<protein>
    <submittedName>
        <fullName evidence="1">Uncharacterized protein</fullName>
    </submittedName>
</protein>
<dbReference type="STRING" id="765913.ThidrDRAFT_1152"/>
<evidence type="ECO:0000313" key="1">
    <source>
        <dbReference type="EMBL" id="EGV32667.1"/>
    </source>
</evidence>
<dbReference type="Proteomes" id="UP000004200">
    <property type="component" value="Unassembled WGS sequence"/>
</dbReference>
<evidence type="ECO:0000313" key="2">
    <source>
        <dbReference type="Proteomes" id="UP000004200"/>
    </source>
</evidence>
<name>G2DYP0_9GAMM</name>
<sequence length="159" mass="17566">MIANTCALHMHTEKDLRSVAEVIADQAGKAPPLLAWADPDPLHVDLVNRTGRHGDFVPLAQGVPSWPADLPLVEARLFWPRAVLHVVACEKGGCVWTCIKEVTADDDTLPAMRSEIPVHTRRDLARFGLSAHEVVEGLRAIEYRERGRLVAWRLTIGVA</sequence>
<organism evidence="1 2">
    <name type="scientific">Thiorhodococcus drewsii AZ1</name>
    <dbReference type="NCBI Taxonomy" id="765913"/>
    <lineage>
        <taxon>Bacteria</taxon>
        <taxon>Pseudomonadati</taxon>
        <taxon>Pseudomonadota</taxon>
        <taxon>Gammaproteobacteria</taxon>
        <taxon>Chromatiales</taxon>
        <taxon>Chromatiaceae</taxon>
        <taxon>Thiorhodococcus</taxon>
    </lineage>
</organism>
<gene>
    <name evidence="1" type="ORF">ThidrDRAFT_1152</name>
</gene>
<comment type="caution">
    <text evidence="1">The sequence shown here is derived from an EMBL/GenBank/DDBJ whole genome shotgun (WGS) entry which is preliminary data.</text>
</comment>
<reference evidence="1 2" key="1">
    <citation type="submission" date="2011-06" db="EMBL/GenBank/DDBJ databases">
        <title>The draft genome of Thiorhodococcus drewsii AZ1.</title>
        <authorList>
            <consortium name="US DOE Joint Genome Institute (JGI-PGF)"/>
            <person name="Lucas S."/>
            <person name="Han J."/>
            <person name="Lapidus A."/>
            <person name="Cheng J.-F."/>
            <person name="Goodwin L."/>
            <person name="Pitluck S."/>
            <person name="Peters L."/>
            <person name="Land M.L."/>
            <person name="Hauser L."/>
            <person name="Vogl K."/>
            <person name="Liu Z."/>
            <person name="Imhoff J."/>
            <person name="Thiel V."/>
            <person name="Frigaard N.-U."/>
            <person name="Bryant D.A."/>
            <person name="Woyke T.J."/>
        </authorList>
    </citation>
    <scope>NUCLEOTIDE SEQUENCE [LARGE SCALE GENOMIC DNA]</scope>
    <source>
        <strain evidence="1 2">AZ1</strain>
    </source>
</reference>
<dbReference type="EMBL" id="AFWT01000006">
    <property type="protein sequence ID" value="EGV32667.1"/>
    <property type="molecule type" value="Genomic_DNA"/>
</dbReference>
<keyword evidence="2" id="KW-1185">Reference proteome</keyword>
<dbReference type="AlphaFoldDB" id="G2DYP0"/>
<proteinExistence type="predicted"/>